<organism evidence="9 10">
    <name type="scientific">Scleropages formosus</name>
    <name type="common">Asian bonytongue</name>
    <name type="synonym">Osteoglossum formosum</name>
    <dbReference type="NCBI Taxonomy" id="113540"/>
    <lineage>
        <taxon>Eukaryota</taxon>
        <taxon>Metazoa</taxon>
        <taxon>Chordata</taxon>
        <taxon>Craniata</taxon>
        <taxon>Vertebrata</taxon>
        <taxon>Euteleostomi</taxon>
        <taxon>Actinopterygii</taxon>
        <taxon>Neopterygii</taxon>
        <taxon>Teleostei</taxon>
        <taxon>Osteoglossocephala</taxon>
        <taxon>Osteoglossomorpha</taxon>
        <taxon>Osteoglossiformes</taxon>
        <taxon>Osteoglossidae</taxon>
        <taxon>Scleropages</taxon>
    </lineage>
</organism>
<dbReference type="InterPro" id="IPR013980">
    <property type="entry name" value="MANSC_dom"/>
</dbReference>
<dbReference type="SMART" id="SM00765">
    <property type="entry name" value="MANEC"/>
    <property type="match status" value="1"/>
</dbReference>
<feature type="compositionally biased region" description="Basic and acidic residues" evidence="5">
    <location>
        <begin position="503"/>
        <end position="512"/>
    </location>
</feature>
<dbReference type="KEGG" id="sfm:108942561"/>
<dbReference type="AlphaFoldDB" id="A0A8C9RQB2"/>
<feature type="region of interest" description="Disordered" evidence="5">
    <location>
        <begin position="283"/>
        <end position="315"/>
    </location>
</feature>
<evidence type="ECO:0000259" key="8">
    <source>
        <dbReference type="PROSITE" id="PS50986"/>
    </source>
</evidence>
<feature type="compositionally biased region" description="Basic residues" evidence="5">
    <location>
        <begin position="550"/>
        <end position="561"/>
    </location>
</feature>
<evidence type="ECO:0000256" key="1">
    <source>
        <dbReference type="ARBA" id="ARBA00004370"/>
    </source>
</evidence>
<feature type="transmembrane region" description="Helical" evidence="6">
    <location>
        <begin position="639"/>
        <end position="658"/>
    </location>
</feature>
<dbReference type="Pfam" id="PF07502">
    <property type="entry name" value="MANEC"/>
    <property type="match status" value="1"/>
</dbReference>
<dbReference type="Ensembl" id="ENSSFOT00015018478.2">
    <property type="protein sequence ID" value="ENSSFOP00015018269.2"/>
    <property type="gene ID" value="ENSSFOG00015011730.2"/>
</dbReference>
<dbReference type="Proteomes" id="UP000694397">
    <property type="component" value="Chromosome 5"/>
</dbReference>
<keyword evidence="6" id="KW-0812">Transmembrane</keyword>
<feature type="region of interest" description="Disordered" evidence="5">
    <location>
        <begin position="498"/>
        <end position="567"/>
    </location>
</feature>
<feature type="chain" id="PRO_5034413857" evidence="7">
    <location>
        <begin position="23"/>
        <end position="682"/>
    </location>
</feature>
<dbReference type="RefSeq" id="XP_018621495.1">
    <property type="nucleotide sequence ID" value="XM_018765979.2"/>
</dbReference>
<dbReference type="GeneID" id="108942561"/>
<keyword evidence="3 6" id="KW-0472">Membrane</keyword>
<comment type="subcellular location">
    <subcellularLocation>
        <location evidence="1">Membrane</location>
    </subcellularLocation>
</comment>
<dbReference type="GO" id="GO:0016020">
    <property type="term" value="C:membrane"/>
    <property type="evidence" value="ECO:0007669"/>
    <property type="project" value="UniProtKB-SubCell"/>
</dbReference>
<evidence type="ECO:0000256" key="3">
    <source>
        <dbReference type="ARBA" id="ARBA00023136"/>
    </source>
</evidence>
<protein>
    <submittedName>
        <fullName evidence="9">Mucin-5AC</fullName>
    </submittedName>
</protein>
<keyword evidence="2 7" id="KW-0732">Signal</keyword>
<feature type="region of interest" description="Disordered" evidence="5">
    <location>
        <begin position="587"/>
        <end position="634"/>
    </location>
</feature>
<name>A0A8C9RQB2_SCLFO</name>
<evidence type="ECO:0000256" key="6">
    <source>
        <dbReference type="SAM" id="Phobius"/>
    </source>
</evidence>
<evidence type="ECO:0000256" key="2">
    <source>
        <dbReference type="ARBA" id="ARBA00022729"/>
    </source>
</evidence>
<dbReference type="OrthoDB" id="10071013at2759"/>
<dbReference type="RefSeq" id="XP_018621494.1">
    <property type="nucleotide sequence ID" value="XM_018765978.2"/>
</dbReference>
<sequence length="682" mass="71909">MAASLLLHAALLWASASSSATAAEQCFSKVHPDLIVNASAAFLAKSTVLDAHASPSQQACLLDCCSQEGFKCNWAVYKPDKPAGSENCYLFHCERQDDCPLIPMTGVNTYNILKGLDYPSKNHLTTATMTTRQPTTTMTSLSTSNTQPTTTVTSLSTTNMQPITTMTSLSTGNIPPTSITSLSTSKVQPTTIISLSTSKVQPTTMTSLSTSNTQPTTATVSLSTSNTEQITIMKLLPTRNTQPTTTMTSLTPITKKPATTTTLLATIMMSLSTTVRQTRTTVTSLSTATSPLTATTTQPATNTARSTSTAARAVTSATQPTISSAITATSITTTTQPGAFVTTALQNTMTTTQATKTSTVFRKPFSLTITPLTPTTSSTQSTTTATARTFPTTTTTATLTTLPTTATTSERATTIQVTTIITKPTRSFIPMQVTSKIMALTEHPATSTEMQILKSVTAKKGHITNTQTLTAGATLSKSGVQTAAAITAIKAVNVTGKNRNKAARKEGTKTAEHSTSQGSATGGTALPVRLLPNPAKPSSAVRPSGGPHKAGSRKPKTHMRTTARPVTLAPKVVTVMSSASTVKLTAVSTATHTAPRNPDKKPEHKAAGYVHPVPPSSNPAHANPPRRRSDHQGRLKSSLEVTVVVGLVFLTLAIALVGRKAMESFNRRQYTRLELNDLYYDV</sequence>
<feature type="region of interest" description="Disordered" evidence="5">
    <location>
        <begin position="132"/>
        <end position="154"/>
    </location>
</feature>
<feature type="domain" description="MANSC" evidence="8">
    <location>
        <begin position="30"/>
        <end position="110"/>
    </location>
</feature>
<accession>A0A8C9RQB2</accession>
<proteinExistence type="predicted"/>
<gene>
    <name evidence="9" type="primary">LOC108942561</name>
</gene>
<dbReference type="PROSITE" id="PS50986">
    <property type="entry name" value="MANSC"/>
    <property type="match status" value="1"/>
</dbReference>
<feature type="compositionally biased region" description="Basic and acidic residues" evidence="5">
    <location>
        <begin position="597"/>
        <end position="606"/>
    </location>
</feature>
<reference evidence="9" key="2">
    <citation type="submission" date="2025-08" db="UniProtKB">
        <authorList>
            <consortium name="Ensembl"/>
        </authorList>
    </citation>
    <scope>IDENTIFICATION</scope>
</reference>
<evidence type="ECO:0000313" key="9">
    <source>
        <dbReference type="Ensembl" id="ENSSFOP00015018269.2"/>
    </source>
</evidence>
<keyword evidence="10" id="KW-1185">Reference proteome</keyword>
<keyword evidence="6" id="KW-1133">Transmembrane helix</keyword>
<dbReference type="InterPro" id="IPR011106">
    <property type="entry name" value="MANSC_N"/>
</dbReference>
<evidence type="ECO:0000256" key="5">
    <source>
        <dbReference type="SAM" id="MobiDB-lite"/>
    </source>
</evidence>
<evidence type="ECO:0000256" key="7">
    <source>
        <dbReference type="SAM" id="SignalP"/>
    </source>
</evidence>
<feature type="region of interest" description="Disordered" evidence="5">
    <location>
        <begin position="204"/>
        <end position="225"/>
    </location>
</feature>
<evidence type="ECO:0000256" key="4">
    <source>
        <dbReference type="ARBA" id="ARBA00023180"/>
    </source>
</evidence>
<dbReference type="GeneTree" id="ENSGT01110000267404"/>
<evidence type="ECO:0000313" key="10">
    <source>
        <dbReference type="Proteomes" id="UP000694397"/>
    </source>
</evidence>
<reference evidence="9" key="3">
    <citation type="submission" date="2025-09" db="UniProtKB">
        <authorList>
            <consortium name="Ensembl"/>
        </authorList>
    </citation>
    <scope>IDENTIFICATION</scope>
</reference>
<reference evidence="9 10" key="1">
    <citation type="submission" date="2019-04" db="EMBL/GenBank/DDBJ databases">
        <authorList>
            <consortium name="Wellcome Sanger Institute Data Sharing"/>
        </authorList>
    </citation>
    <scope>NUCLEOTIDE SEQUENCE [LARGE SCALE GENOMIC DNA]</scope>
</reference>
<feature type="signal peptide" evidence="7">
    <location>
        <begin position="1"/>
        <end position="22"/>
    </location>
</feature>
<keyword evidence="4" id="KW-0325">Glycoprotein</keyword>